<evidence type="ECO:0000313" key="3">
    <source>
        <dbReference type="Proteomes" id="UP000297635"/>
    </source>
</evidence>
<dbReference type="Proteomes" id="UP000297635">
    <property type="component" value="Unassembled WGS sequence"/>
</dbReference>
<evidence type="ECO:0000313" key="2">
    <source>
        <dbReference type="EMBL" id="TGG36566.1"/>
    </source>
</evidence>
<keyword evidence="3" id="KW-1185">Reference proteome</keyword>
<keyword evidence="1" id="KW-0614">Plasmid</keyword>
<accession>A0A4Z0V449</accession>
<reference evidence="2 3" key="1">
    <citation type="submission" date="2019-02" db="EMBL/GenBank/DDBJ databases">
        <title>Isolation and identification of novel species under the genus Muribaculum.</title>
        <authorList>
            <person name="Miyake S."/>
            <person name="Ding Y."/>
            <person name="Low A."/>
            <person name="Soh M."/>
            <person name="Seedorf H."/>
        </authorList>
    </citation>
    <scope>NUCLEOTIDE SEQUENCE [LARGE SCALE GENOMIC DNA]</scope>
    <source>
        <strain evidence="2 3">TLL-A3</strain>
        <plasmid evidence="1">pTAA-3-2</plasmid>
    </source>
</reference>
<proteinExistence type="predicted"/>
<dbReference type="EMBL" id="SJSA01000002">
    <property type="protein sequence ID" value="TGG36566.1"/>
    <property type="molecule type" value="Genomic_DNA"/>
</dbReference>
<dbReference type="InterPro" id="IPR027417">
    <property type="entry name" value="P-loop_NTPase"/>
</dbReference>
<dbReference type="EMBL" id="SJSA01000004">
    <property type="protein sequence ID" value="TGG34963.1"/>
    <property type="molecule type" value="Genomic_DNA"/>
</dbReference>
<dbReference type="SUPFAM" id="SSF52540">
    <property type="entry name" value="P-loop containing nucleoside triphosphate hydrolases"/>
    <property type="match status" value="1"/>
</dbReference>
<protein>
    <submittedName>
        <fullName evidence="2">Replication protein</fullName>
    </submittedName>
</protein>
<evidence type="ECO:0000313" key="1">
    <source>
        <dbReference type="EMBL" id="TGG34963.1"/>
    </source>
</evidence>
<dbReference type="AlphaFoldDB" id="A0A4Z0V449"/>
<organism evidence="2 3">
    <name type="scientific">Duncaniella freteri</name>
    <dbReference type="NCBI Taxonomy" id="2530391"/>
    <lineage>
        <taxon>Bacteria</taxon>
        <taxon>Pseudomonadati</taxon>
        <taxon>Bacteroidota</taxon>
        <taxon>Bacteroidia</taxon>
        <taxon>Bacteroidales</taxon>
        <taxon>Muribaculaceae</taxon>
        <taxon>Duncaniella</taxon>
    </lineage>
</organism>
<geneLocation type="plasmid" evidence="1">
    <name>pTAA-3-2</name>
</geneLocation>
<dbReference type="Gene3D" id="3.40.50.300">
    <property type="entry name" value="P-loop containing nucleotide triphosphate hydrolases"/>
    <property type="match status" value="1"/>
</dbReference>
<name>A0A4Z0V449_9BACT</name>
<gene>
    <name evidence="2" type="ORF">EZ315_12045</name>
    <name evidence="1" type="ORF">EZ315_16025</name>
</gene>
<sequence>MKLSKQINFQNVEALSQMLQAERVSRERFSLEISEKDCANGLYSAMKAEVQYRGGTFNLDADTRSHIFTAAKWLINPNSTPGLLLCGLCGNGKTTLARAIAWLIGYLSERELGYSNRKRMPLYTAKNICRLCAASEKFKEQYDEYGRLFTEPMMIIDDLGEEPKEVMVYGMPHTPIIDIISERYAAQRMTIITTNLDVDQLKGKYGERITDRFREMLTSIIFENDSYRTSPSDS</sequence>
<comment type="caution">
    <text evidence="2">The sequence shown here is derived from an EMBL/GenBank/DDBJ whole genome shotgun (WGS) entry which is preliminary data.</text>
</comment>